<reference evidence="9" key="2">
    <citation type="submission" date="2025-09" db="UniProtKB">
        <authorList>
            <consortium name="Ensembl"/>
        </authorList>
    </citation>
    <scope>IDENTIFICATION</scope>
</reference>
<dbReference type="PROSITE" id="PS50085">
    <property type="entry name" value="RAPGAP"/>
    <property type="match status" value="1"/>
</dbReference>
<keyword evidence="1" id="KW-0343">GTPase activation</keyword>
<evidence type="ECO:0000259" key="8">
    <source>
        <dbReference type="PROSITE" id="PS50085"/>
    </source>
</evidence>
<protein>
    <recommendedName>
        <fullName evidence="5">Ral GTPase-activating protein subunit beta</fullName>
    </recommendedName>
    <alternativeName>
        <fullName evidence="6">p170</fullName>
    </alternativeName>
</protein>
<dbReference type="HOGENOM" id="CLU_005005_2_0_1"/>
<dbReference type="Gene3D" id="3.40.50.11210">
    <property type="entry name" value="Rap/Ran-GAP"/>
    <property type="match status" value="1"/>
</dbReference>
<dbReference type="AlphaFoldDB" id="S4REF8"/>
<proteinExistence type="predicted"/>
<dbReference type="PANTHER" id="PTHR21344">
    <property type="entry name" value="RAL GTPASE-ACTIVATING PROTEIN SUBUNIT BETA"/>
    <property type="match status" value="1"/>
</dbReference>
<feature type="coiled-coil region" evidence="7">
    <location>
        <begin position="198"/>
        <end position="232"/>
    </location>
</feature>
<dbReference type="STRING" id="7757.ENSPMAP00000003590"/>
<evidence type="ECO:0000256" key="3">
    <source>
        <dbReference type="ARBA" id="ARBA00053327"/>
    </source>
</evidence>
<evidence type="ECO:0000256" key="5">
    <source>
        <dbReference type="ARBA" id="ARBA00072207"/>
    </source>
</evidence>
<comment type="function">
    <text evidence="3">Non-catalytic subunit of the heterodimeric RalGAP1 and RalGAP2 complexes which act as GTPase activators for the Ras-like small GTPases RALA and RALB.</text>
</comment>
<dbReference type="InterPro" id="IPR039930">
    <property type="entry name" value="RALGAPB"/>
</dbReference>
<dbReference type="GeneTree" id="ENSGT00700000104550"/>
<sequence>QECLWEVLEIVELGISGSKSRSSEGEVTCKAEKEQNPASLRVKEAAEATLTCVMQHLGAFPAPSGAASLCSLLKEETLLRQAAVEAVPPHAHFRYFVLDNSVVLAILEQPLGNHQTDPCPTVTVLIRGLGGRHAWTLQLRQQPRDCPVVLKPFATENRPAPLANVGTRYNVKHRVFPEEVDKIPFVKADCSIPDLPDIINEQEQMALQQEKLRKLMEQQMAYEADVTHARERAQASVEFPDPSTECRLPQPSQDFQTARLFLSHLGFLSPEALKVTEPQFAPGMPPHLVALDQTMPGFLEDLALLDALPSRPFDTVFIFYVRAGQRMPREILRNVDSATSVQPHFLELLGSLGWPVQVGRHPGWTGHVTSSWHIAGGSYGGEDGDGDGTSPVDEPVMTEGSGGGVFNGDRRVLYYADALTEVAFVVPSLPASADPAADPQLLALDNEANQEFLAKVLKQHSLSLELFPSQNDGPNANQQGSLNGRIKKSALGRPLPPLGPETKVMVVWVESYDDIENLPLSELLQETITGMEAPVNSSTSVRSASPDKEVPVIFIHPLRTGLFRVRLQTSSSKSTMAIPLVDGMVVSRRALGAGSLVRQTAVNACRRKRLESDAYSHPHVRRKLKIAELVAKYRSRLIEPEFYTSLFQEVGI</sequence>
<evidence type="ECO:0000256" key="4">
    <source>
        <dbReference type="ARBA" id="ARBA00063020"/>
    </source>
</evidence>
<dbReference type="Ensembl" id="ENSPMAT00000003605.1">
    <property type="protein sequence ID" value="ENSPMAP00000003590.1"/>
    <property type="gene ID" value="ENSPMAG00000003292.1"/>
</dbReference>
<organism evidence="9">
    <name type="scientific">Petromyzon marinus</name>
    <name type="common">Sea lamprey</name>
    <dbReference type="NCBI Taxonomy" id="7757"/>
    <lineage>
        <taxon>Eukaryota</taxon>
        <taxon>Metazoa</taxon>
        <taxon>Chordata</taxon>
        <taxon>Craniata</taxon>
        <taxon>Vertebrata</taxon>
        <taxon>Cyclostomata</taxon>
        <taxon>Hyperoartia</taxon>
        <taxon>Petromyzontiformes</taxon>
        <taxon>Petromyzontidae</taxon>
        <taxon>Petromyzon</taxon>
    </lineage>
</organism>
<evidence type="ECO:0000256" key="6">
    <source>
        <dbReference type="ARBA" id="ARBA00081608"/>
    </source>
</evidence>
<dbReference type="InterPro" id="IPR035974">
    <property type="entry name" value="Rap/Ran-GAP_sf"/>
</dbReference>
<name>S4REF8_PETMA</name>
<keyword evidence="7" id="KW-0175">Coiled coil</keyword>
<dbReference type="GO" id="GO:0005096">
    <property type="term" value="F:GTPase activator activity"/>
    <property type="evidence" value="ECO:0007669"/>
    <property type="project" value="UniProtKB-KW"/>
</dbReference>
<comment type="subunit">
    <text evidence="4">Component of the heterodimeric RalGAP1 complex with RALGAPA1 and of the heterodimeric RalGAP2 complex with RALGAPA2. Heterodimerization is required for activity.</text>
</comment>
<dbReference type="PANTHER" id="PTHR21344:SF1">
    <property type="entry name" value="RAL GTPASE-ACTIVATING PROTEIN SUBUNIT BETA"/>
    <property type="match status" value="1"/>
</dbReference>
<evidence type="ECO:0000256" key="1">
    <source>
        <dbReference type="ARBA" id="ARBA00022468"/>
    </source>
</evidence>
<keyword evidence="2" id="KW-0597">Phosphoprotein</keyword>
<dbReference type="GO" id="GO:0051056">
    <property type="term" value="P:regulation of small GTPase mediated signal transduction"/>
    <property type="evidence" value="ECO:0007669"/>
    <property type="project" value="InterPro"/>
</dbReference>
<dbReference type="InterPro" id="IPR000331">
    <property type="entry name" value="Rap/Ran_GAP_dom"/>
</dbReference>
<feature type="domain" description="Rap-GAP" evidence="8">
    <location>
        <begin position="302"/>
        <end position="553"/>
    </location>
</feature>
<dbReference type="SUPFAM" id="SSF111347">
    <property type="entry name" value="Rap/Ran-GAP"/>
    <property type="match status" value="1"/>
</dbReference>
<dbReference type="OMA" id="VCACEAR"/>
<evidence type="ECO:0000256" key="2">
    <source>
        <dbReference type="ARBA" id="ARBA00022553"/>
    </source>
</evidence>
<dbReference type="FunFam" id="3.40.50.11210:FF:000005">
    <property type="entry name" value="Ral GTPase-activating protein, beta subunit (non-catalytic)"/>
    <property type="match status" value="1"/>
</dbReference>
<evidence type="ECO:0000313" key="9">
    <source>
        <dbReference type="Ensembl" id="ENSPMAP00000003590.1"/>
    </source>
</evidence>
<evidence type="ECO:0000256" key="7">
    <source>
        <dbReference type="SAM" id="Coils"/>
    </source>
</evidence>
<accession>S4REF8</accession>
<reference evidence="9" key="1">
    <citation type="submission" date="2025-08" db="UniProtKB">
        <authorList>
            <consortium name="Ensembl"/>
        </authorList>
    </citation>
    <scope>IDENTIFICATION</scope>
</reference>